<gene>
    <name evidence="3" type="ORF">CBY09_07110</name>
</gene>
<keyword evidence="1" id="KW-0732">Signal</keyword>
<evidence type="ECO:0000313" key="4">
    <source>
        <dbReference type="Proteomes" id="UP000215441"/>
    </source>
</evidence>
<name>A0A235ERS5_9BURK</name>
<protein>
    <recommendedName>
        <fullName evidence="2">EF-hand domain-containing protein</fullName>
    </recommendedName>
</protein>
<feature type="chain" id="PRO_5012375926" description="EF-hand domain-containing protein" evidence="1">
    <location>
        <begin position="30"/>
        <end position="169"/>
    </location>
</feature>
<dbReference type="OrthoDB" id="8812391at2"/>
<dbReference type="EMBL" id="NOIG01000004">
    <property type="protein sequence ID" value="OYD51714.1"/>
    <property type="molecule type" value="Genomic_DNA"/>
</dbReference>
<comment type="caution">
    <text evidence="3">The sequence shown here is derived from an EMBL/GenBank/DDBJ whole genome shotgun (WGS) entry which is preliminary data.</text>
</comment>
<evidence type="ECO:0000256" key="1">
    <source>
        <dbReference type="SAM" id="SignalP"/>
    </source>
</evidence>
<dbReference type="SUPFAM" id="SSF47473">
    <property type="entry name" value="EF-hand"/>
    <property type="match status" value="1"/>
</dbReference>
<dbReference type="InterPro" id="IPR018247">
    <property type="entry name" value="EF_Hand_1_Ca_BS"/>
</dbReference>
<dbReference type="Gene3D" id="1.10.238.10">
    <property type="entry name" value="EF-hand"/>
    <property type="match status" value="1"/>
</dbReference>
<dbReference type="PROSITE" id="PS00018">
    <property type="entry name" value="EF_HAND_1"/>
    <property type="match status" value="2"/>
</dbReference>
<sequence length="169" mass="18090">MKNTVHRICAVTCALASLVLLAAAPAAYAADAPVTSPTTPARPAKAGPKQAARPLADRLQAICSSADFNHDGNVSLDEFHQDIVQSWHSLGPDAQGYVHLAQLSQVPRIGKGALRRLAAADKDADGKLSFSEVVQARMAFFEAADGNQDDLLSLQECIAYERQRRSQPQ</sequence>
<reference evidence="3 4" key="1">
    <citation type="submission" date="2017-07" db="EMBL/GenBank/DDBJ databases">
        <title>Acidovorax KNDSW TSA 6 genome sequence and assembly.</title>
        <authorList>
            <person name="Mayilraj S."/>
        </authorList>
    </citation>
    <scope>NUCLEOTIDE SEQUENCE [LARGE SCALE GENOMIC DNA]</scope>
    <source>
        <strain evidence="3 4">KNDSW-TSA6</strain>
    </source>
</reference>
<dbReference type="SMART" id="SM00054">
    <property type="entry name" value="EFh"/>
    <property type="match status" value="2"/>
</dbReference>
<evidence type="ECO:0000259" key="2">
    <source>
        <dbReference type="PROSITE" id="PS50222"/>
    </source>
</evidence>
<keyword evidence="4" id="KW-1185">Reference proteome</keyword>
<feature type="signal peptide" evidence="1">
    <location>
        <begin position="1"/>
        <end position="29"/>
    </location>
</feature>
<dbReference type="InterPro" id="IPR011992">
    <property type="entry name" value="EF-hand-dom_pair"/>
</dbReference>
<feature type="domain" description="EF-hand" evidence="2">
    <location>
        <begin position="54"/>
        <end position="89"/>
    </location>
</feature>
<accession>A0A235ERS5</accession>
<organism evidence="3 4">
    <name type="scientific">Acidovorax kalamii</name>
    <dbReference type="NCBI Taxonomy" id="2004485"/>
    <lineage>
        <taxon>Bacteria</taxon>
        <taxon>Pseudomonadati</taxon>
        <taxon>Pseudomonadota</taxon>
        <taxon>Betaproteobacteria</taxon>
        <taxon>Burkholderiales</taxon>
        <taxon>Comamonadaceae</taxon>
        <taxon>Acidovorax</taxon>
    </lineage>
</organism>
<dbReference type="GO" id="GO:0005509">
    <property type="term" value="F:calcium ion binding"/>
    <property type="evidence" value="ECO:0007669"/>
    <property type="project" value="InterPro"/>
</dbReference>
<dbReference type="AlphaFoldDB" id="A0A235ERS5"/>
<proteinExistence type="predicted"/>
<evidence type="ECO:0000313" key="3">
    <source>
        <dbReference type="EMBL" id="OYD51714.1"/>
    </source>
</evidence>
<dbReference type="Proteomes" id="UP000215441">
    <property type="component" value="Unassembled WGS sequence"/>
</dbReference>
<dbReference type="PROSITE" id="PS50222">
    <property type="entry name" value="EF_HAND_2"/>
    <property type="match status" value="1"/>
</dbReference>
<dbReference type="InterPro" id="IPR002048">
    <property type="entry name" value="EF_hand_dom"/>
</dbReference>
<dbReference type="Pfam" id="PF13202">
    <property type="entry name" value="EF-hand_5"/>
    <property type="match status" value="1"/>
</dbReference>